<sequence length="50" mass="5770">MTMQGIPRLEDLIAEQNTRQAFLDQVGVYFIREINDVEAERFSKSLLVIA</sequence>
<feature type="non-terminal residue" evidence="1">
    <location>
        <position position="50"/>
    </location>
</feature>
<dbReference type="AlphaFoldDB" id="A0A382BVK6"/>
<evidence type="ECO:0000313" key="1">
    <source>
        <dbReference type="EMBL" id="SVB17639.1"/>
    </source>
</evidence>
<protein>
    <submittedName>
        <fullName evidence="1">Uncharacterized protein</fullName>
    </submittedName>
</protein>
<reference evidence="1" key="1">
    <citation type="submission" date="2018-05" db="EMBL/GenBank/DDBJ databases">
        <authorList>
            <person name="Lanie J.A."/>
            <person name="Ng W.-L."/>
            <person name="Kazmierczak K.M."/>
            <person name="Andrzejewski T.M."/>
            <person name="Davidsen T.M."/>
            <person name="Wayne K.J."/>
            <person name="Tettelin H."/>
            <person name="Glass J.I."/>
            <person name="Rusch D."/>
            <person name="Podicherti R."/>
            <person name="Tsui H.-C.T."/>
            <person name="Winkler M.E."/>
        </authorList>
    </citation>
    <scope>NUCLEOTIDE SEQUENCE</scope>
</reference>
<accession>A0A382BVK6</accession>
<organism evidence="1">
    <name type="scientific">marine metagenome</name>
    <dbReference type="NCBI Taxonomy" id="408172"/>
    <lineage>
        <taxon>unclassified sequences</taxon>
        <taxon>metagenomes</taxon>
        <taxon>ecological metagenomes</taxon>
    </lineage>
</organism>
<dbReference type="EMBL" id="UINC01031497">
    <property type="protein sequence ID" value="SVB17639.1"/>
    <property type="molecule type" value="Genomic_DNA"/>
</dbReference>
<name>A0A382BVK6_9ZZZZ</name>
<proteinExistence type="predicted"/>
<gene>
    <name evidence="1" type="ORF">METZ01_LOCUS170493</name>
</gene>